<evidence type="ECO:0000256" key="7">
    <source>
        <dbReference type="ARBA" id="ARBA00023204"/>
    </source>
</evidence>
<dbReference type="GO" id="GO:0097506">
    <property type="term" value="F:deaminated base DNA N-glycosylase activity"/>
    <property type="evidence" value="ECO:0007669"/>
    <property type="project" value="UniProtKB-ARBA"/>
</dbReference>
<evidence type="ECO:0000313" key="9">
    <source>
        <dbReference type="EMBL" id="KKL75579.1"/>
    </source>
</evidence>
<dbReference type="InterPro" id="IPR036895">
    <property type="entry name" value="Uracil-DNA_glycosylase-like_sf"/>
</dbReference>
<dbReference type="CDD" id="cd10030">
    <property type="entry name" value="UDG-F4_TTUDGA_SPO1dp_like"/>
    <property type="match status" value="1"/>
</dbReference>
<protein>
    <recommendedName>
        <fullName evidence="8">Uracil-DNA glycosylase-like domain-containing protein</fullName>
    </recommendedName>
</protein>
<evidence type="ECO:0000256" key="3">
    <source>
        <dbReference type="ARBA" id="ARBA00022763"/>
    </source>
</evidence>
<organism evidence="9">
    <name type="scientific">marine sediment metagenome</name>
    <dbReference type="NCBI Taxonomy" id="412755"/>
    <lineage>
        <taxon>unclassified sequences</taxon>
        <taxon>metagenomes</taxon>
        <taxon>ecological metagenomes</taxon>
    </lineage>
</organism>
<evidence type="ECO:0000256" key="4">
    <source>
        <dbReference type="ARBA" id="ARBA00022801"/>
    </source>
</evidence>
<evidence type="ECO:0000256" key="5">
    <source>
        <dbReference type="ARBA" id="ARBA00023004"/>
    </source>
</evidence>
<dbReference type="InterPro" id="IPR005122">
    <property type="entry name" value="Uracil-DNA_glycosylase-like"/>
</dbReference>
<dbReference type="SUPFAM" id="SSF52141">
    <property type="entry name" value="Uracil-DNA glycosylase-like"/>
    <property type="match status" value="1"/>
</dbReference>
<name>A0A0F9ENE8_9ZZZZ</name>
<dbReference type="InterPro" id="IPR051536">
    <property type="entry name" value="UDG_Type-4/5"/>
</dbReference>
<evidence type="ECO:0000256" key="1">
    <source>
        <dbReference type="ARBA" id="ARBA00022485"/>
    </source>
</evidence>
<proteinExistence type="predicted"/>
<keyword evidence="1" id="KW-0004">4Fe-4S</keyword>
<keyword evidence="7" id="KW-0234">DNA repair</keyword>
<dbReference type="GO" id="GO:0006281">
    <property type="term" value="P:DNA repair"/>
    <property type="evidence" value="ECO:0007669"/>
    <property type="project" value="UniProtKB-KW"/>
</dbReference>
<dbReference type="Gene3D" id="3.40.470.10">
    <property type="entry name" value="Uracil-DNA glycosylase-like domain"/>
    <property type="match status" value="1"/>
</dbReference>
<keyword evidence="2" id="KW-0479">Metal-binding</keyword>
<keyword evidence="3" id="KW-0227">DNA damage</keyword>
<gene>
    <name evidence="9" type="ORF">LCGC14_2053460</name>
</gene>
<keyword evidence="6" id="KW-0411">Iron-sulfur</keyword>
<dbReference type="AlphaFoldDB" id="A0A0F9ENE8"/>
<comment type="caution">
    <text evidence="9">The sequence shown here is derived from an EMBL/GenBank/DDBJ whole genome shotgun (WGS) entry which is preliminary data.</text>
</comment>
<evidence type="ECO:0000259" key="8">
    <source>
        <dbReference type="Pfam" id="PF03167"/>
    </source>
</evidence>
<dbReference type="GO" id="GO:0051539">
    <property type="term" value="F:4 iron, 4 sulfur cluster binding"/>
    <property type="evidence" value="ECO:0007669"/>
    <property type="project" value="UniProtKB-KW"/>
</dbReference>
<feature type="domain" description="Uracil-DNA glycosylase-like" evidence="8">
    <location>
        <begin position="99"/>
        <end position="158"/>
    </location>
</feature>
<keyword evidence="5" id="KW-0408">Iron</keyword>
<reference evidence="9" key="1">
    <citation type="journal article" date="2015" name="Nature">
        <title>Complex archaea that bridge the gap between prokaryotes and eukaryotes.</title>
        <authorList>
            <person name="Spang A."/>
            <person name="Saw J.H."/>
            <person name="Jorgensen S.L."/>
            <person name="Zaremba-Niedzwiedzka K."/>
            <person name="Martijn J."/>
            <person name="Lind A.E."/>
            <person name="van Eijk R."/>
            <person name="Schleper C."/>
            <person name="Guy L."/>
            <person name="Ettema T.J."/>
        </authorList>
    </citation>
    <scope>NUCLEOTIDE SEQUENCE</scope>
</reference>
<accession>A0A0F9ENE8</accession>
<sequence>MALFTALRPRSGQPEYFFTILNKGNILDIKDQYYDIIEDTIDFLKTGFAERKKRTYPDWKNEHGLDQEALKSDECARFDRDIRVCTRCRLYQDRLNAVPGKGNINADVVLVGEGPGEMEDVKGEPFVGKAGQLLTSMLAAIQLKREDVYITNIVKCRPPEN</sequence>
<dbReference type="EMBL" id="LAZR01024310">
    <property type="protein sequence ID" value="KKL75579.1"/>
    <property type="molecule type" value="Genomic_DNA"/>
</dbReference>
<keyword evidence="4" id="KW-0378">Hydrolase</keyword>
<feature type="non-terminal residue" evidence="9">
    <location>
        <position position="161"/>
    </location>
</feature>
<dbReference type="Pfam" id="PF03167">
    <property type="entry name" value="UDG"/>
    <property type="match status" value="1"/>
</dbReference>
<evidence type="ECO:0000256" key="2">
    <source>
        <dbReference type="ARBA" id="ARBA00022723"/>
    </source>
</evidence>
<evidence type="ECO:0000256" key="6">
    <source>
        <dbReference type="ARBA" id="ARBA00023014"/>
    </source>
</evidence>
<dbReference type="PANTHER" id="PTHR33693">
    <property type="entry name" value="TYPE-5 URACIL-DNA GLYCOSYLASE"/>
    <property type="match status" value="1"/>
</dbReference>
<dbReference type="PANTHER" id="PTHR33693:SF1">
    <property type="entry name" value="TYPE-4 URACIL-DNA GLYCOSYLASE"/>
    <property type="match status" value="1"/>
</dbReference>
<dbReference type="GO" id="GO:0046872">
    <property type="term" value="F:metal ion binding"/>
    <property type="evidence" value="ECO:0007669"/>
    <property type="project" value="UniProtKB-KW"/>
</dbReference>